<accession>A0A0V0XLA0</accession>
<feature type="compositionally biased region" description="Polar residues" evidence="1">
    <location>
        <begin position="204"/>
        <end position="219"/>
    </location>
</feature>
<name>A0A0V0XLA0_TRIPS</name>
<sequence>MVYYYDICVLESVIKHSKANMEDHRNEEPYISNLELEDRQIIQPFTKGYRKECDSNEVRFKKKILKLMQRDIAEIQAKEDSENVLSTKVSSVHLPGGINNPACFDSPNGGLDFIKESISIRADQGDAAIAEQMLSVTSKMGMSRSDALNAVEALKQCLHSTSSRTDSDGVYPMVEDSADCSVQHNKTVNSEVGRCEVLSTSFCSNQGNDATPEGESSGQDGERTDEAAGVDSTHWEVTILKRSKLSGVENPKTSEPESSSGKKGMPCPGKRKGTGQRICVFDNPMLSMRTRLSNSAVATLFYNLPFAREKCTEFASKQQRSNQESNRVQRTTPPRIFVASRLYRKYLGGGSKPLDCFSNVEDFREDKIRPKCTYQAPDDDTYCCGMDAMPFLQYCSFHAHMAKNEFPTIKKRNFSAIERKQSCMEKTVDLNQQPGRYKGSDLNEMKRERLEDYLNSLFSDGSSAEDDDSERYIPPFDVACISEQQLSCADTATDDELSVASEIEIDDYSVSETSNSDSVSETSTSDSVSETSTSDSVSETSTSDSVSETSTSDSVSETSEENGVLTKITTSCKGNVTLHDFVVDCHSSTSILFTTISKHNEFFQIA</sequence>
<feature type="region of interest" description="Disordered" evidence="1">
    <location>
        <begin position="204"/>
        <end position="273"/>
    </location>
</feature>
<gene>
    <name evidence="2" type="ORF">T4E_390</name>
</gene>
<protein>
    <submittedName>
        <fullName evidence="2">Uncharacterized protein</fullName>
    </submittedName>
</protein>
<dbReference type="AlphaFoldDB" id="A0A0V0XLA0"/>
<proteinExistence type="predicted"/>
<feature type="region of interest" description="Disordered" evidence="1">
    <location>
        <begin position="503"/>
        <end position="563"/>
    </location>
</feature>
<reference evidence="2 3" key="1">
    <citation type="submission" date="2015-01" db="EMBL/GenBank/DDBJ databases">
        <title>Evolution of Trichinella species and genotypes.</title>
        <authorList>
            <person name="Korhonen P.K."/>
            <person name="Edoardo P."/>
            <person name="Giuseppe L.R."/>
            <person name="Gasser R.B."/>
        </authorList>
    </citation>
    <scope>NUCLEOTIDE SEQUENCE [LARGE SCALE GENOMIC DNA]</scope>
    <source>
        <strain evidence="2">ISS141</strain>
    </source>
</reference>
<feature type="compositionally biased region" description="Polar residues" evidence="1">
    <location>
        <begin position="251"/>
        <end position="261"/>
    </location>
</feature>
<comment type="caution">
    <text evidence="2">The sequence shown here is derived from an EMBL/GenBank/DDBJ whole genome shotgun (WGS) entry which is preliminary data.</text>
</comment>
<evidence type="ECO:0000256" key="1">
    <source>
        <dbReference type="SAM" id="MobiDB-lite"/>
    </source>
</evidence>
<feature type="compositionally biased region" description="Low complexity" evidence="1">
    <location>
        <begin position="510"/>
        <end position="557"/>
    </location>
</feature>
<evidence type="ECO:0000313" key="3">
    <source>
        <dbReference type="Proteomes" id="UP000054815"/>
    </source>
</evidence>
<evidence type="ECO:0000313" key="2">
    <source>
        <dbReference type="EMBL" id="KRX88722.1"/>
    </source>
</evidence>
<dbReference type="EMBL" id="JYDU01000225">
    <property type="protein sequence ID" value="KRX88722.1"/>
    <property type="molecule type" value="Genomic_DNA"/>
</dbReference>
<dbReference type="Proteomes" id="UP000054815">
    <property type="component" value="Unassembled WGS sequence"/>
</dbReference>
<organism evidence="2 3">
    <name type="scientific">Trichinella pseudospiralis</name>
    <name type="common">Parasitic roundworm</name>
    <dbReference type="NCBI Taxonomy" id="6337"/>
    <lineage>
        <taxon>Eukaryota</taxon>
        <taxon>Metazoa</taxon>
        <taxon>Ecdysozoa</taxon>
        <taxon>Nematoda</taxon>
        <taxon>Enoplea</taxon>
        <taxon>Dorylaimia</taxon>
        <taxon>Trichinellida</taxon>
        <taxon>Trichinellidae</taxon>
        <taxon>Trichinella</taxon>
    </lineage>
</organism>